<dbReference type="Gene3D" id="3.40.50.2300">
    <property type="match status" value="1"/>
</dbReference>
<reference evidence="2" key="1">
    <citation type="submission" date="2016-11" db="EMBL/GenBank/DDBJ databases">
        <authorList>
            <person name="Varghese N."/>
            <person name="Submissions S."/>
        </authorList>
    </citation>
    <scope>NUCLEOTIDE SEQUENCE [LARGE SCALE GENOMIC DNA]</scope>
    <source>
        <strain evidence="2">DSM 9756</strain>
    </source>
</reference>
<dbReference type="EMBL" id="FQVB01000004">
    <property type="protein sequence ID" value="SHE49705.1"/>
    <property type="molecule type" value="Genomic_DNA"/>
</dbReference>
<keyword evidence="2" id="KW-1185">Reference proteome</keyword>
<name>A0A1M4TYZ8_9BACT</name>
<dbReference type="OrthoDB" id="5471795at2"/>
<dbReference type="Proteomes" id="UP000184076">
    <property type="component" value="Unassembled WGS sequence"/>
</dbReference>
<dbReference type="InterPro" id="IPR011006">
    <property type="entry name" value="CheY-like_superfamily"/>
</dbReference>
<dbReference type="SUPFAM" id="SSF52172">
    <property type="entry name" value="CheY-like"/>
    <property type="match status" value="1"/>
</dbReference>
<evidence type="ECO:0000313" key="1">
    <source>
        <dbReference type="EMBL" id="SHE49705.1"/>
    </source>
</evidence>
<organism evidence="1 2">
    <name type="scientific">Desulfacinum infernum DSM 9756</name>
    <dbReference type="NCBI Taxonomy" id="1121391"/>
    <lineage>
        <taxon>Bacteria</taxon>
        <taxon>Pseudomonadati</taxon>
        <taxon>Thermodesulfobacteriota</taxon>
        <taxon>Syntrophobacteria</taxon>
        <taxon>Syntrophobacterales</taxon>
        <taxon>Syntrophobacteraceae</taxon>
        <taxon>Desulfacinum</taxon>
    </lineage>
</organism>
<proteinExistence type="predicted"/>
<accession>A0A1M4TYZ8</accession>
<sequence length="125" mass="14255">MDVGVLGNKAVREEMGRILKGFQAVLVGSDSLEELRRRAGSWRPQVVIVDLDSQGIDLSTFSRLEAWAGPAAVVALSRRPFHPELREAFEKHIRVCLRKPVDRDELWLWLRAFGRCDRLEEEEGS</sequence>
<dbReference type="STRING" id="1121391.SAMN02745206_00417"/>
<protein>
    <submittedName>
        <fullName evidence="1">CheY chemotaxis protein or a CheY-like REC (Receiver) domain</fullName>
    </submittedName>
</protein>
<gene>
    <name evidence="1" type="ORF">SAMN02745206_00417</name>
</gene>
<dbReference type="RefSeq" id="WP_073036477.1">
    <property type="nucleotide sequence ID" value="NZ_FQVB01000004.1"/>
</dbReference>
<dbReference type="AlphaFoldDB" id="A0A1M4TYZ8"/>
<evidence type="ECO:0000313" key="2">
    <source>
        <dbReference type="Proteomes" id="UP000184076"/>
    </source>
</evidence>